<protein>
    <submittedName>
        <fullName evidence="2">Uncharacterized protein</fullName>
    </submittedName>
</protein>
<feature type="non-terminal residue" evidence="2">
    <location>
        <position position="1"/>
    </location>
</feature>
<evidence type="ECO:0000313" key="2">
    <source>
        <dbReference type="EMBL" id="SVD75053.1"/>
    </source>
</evidence>
<feature type="transmembrane region" description="Helical" evidence="1">
    <location>
        <begin position="153"/>
        <end position="172"/>
    </location>
</feature>
<keyword evidence="1" id="KW-0812">Transmembrane</keyword>
<feature type="transmembrane region" description="Helical" evidence="1">
    <location>
        <begin position="229"/>
        <end position="247"/>
    </location>
</feature>
<accession>A0A382XVP0</accession>
<dbReference type="AlphaFoldDB" id="A0A382XVP0"/>
<keyword evidence="1" id="KW-1133">Transmembrane helix</keyword>
<proteinExistence type="predicted"/>
<organism evidence="2">
    <name type="scientific">marine metagenome</name>
    <dbReference type="NCBI Taxonomy" id="408172"/>
    <lineage>
        <taxon>unclassified sequences</taxon>
        <taxon>metagenomes</taxon>
        <taxon>ecological metagenomes</taxon>
    </lineage>
</organism>
<feature type="transmembrane region" description="Helical" evidence="1">
    <location>
        <begin position="56"/>
        <end position="76"/>
    </location>
</feature>
<reference evidence="2" key="1">
    <citation type="submission" date="2018-05" db="EMBL/GenBank/DDBJ databases">
        <authorList>
            <person name="Lanie J.A."/>
            <person name="Ng W.-L."/>
            <person name="Kazmierczak K.M."/>
            <person name="Andrzejewski T.M."/>
            <person name="Davidsen T.M."/>
            <person name="Wayne K.J."/>
            <person name="Tettelin H."/>
            <person name="Glass J.I."/>
            <person name="Rusch D."/>
            <person name="Podicherti R."/>
            <person name="Tsui H.-C.T."/>
            <person name="Winkler M.E."/>
        </authorList>
    </citation>
    <scope>NUCLEOTIDE SEQUENCE</scope>
</reference>
<sequence length="267" mass="29159">HGRAGDRDLHQAMKHGKGSLVHLVQSTERISPRGNSDTALGAMVTFSLKHPKLAGAIRLLLMILGGILTLRMFTLFSPITLANPQNVTLYRWRRRATAFVLLIMMVIAGEPILFQSAASSEYDVAVKLTIPDPEHNPKVEPMLAAAANNSTDIISNIVMIALFLGIQIVVYLTCLNKISEIRDGTDSPQQKLRLLENEDNLFDLGLYIGIAGTALGLGLIILGVFTKPYAAYVSNIMGIACVALVKIKHLRNARQQLLEEANKAPSR</sequence>
<name>A0A382XVP0_9ZZZZ</name>
<dbReference type="EMBL" id="UINC01170818">
    <property type="protein sequence ID" value="SVD75053.1"/>
    <property type="molecule type" value="Genomic_DNA"/>
</dbReference>
<gene>
    <name evidence="2" type="ORF">METZ01_LOCUS427907</name>
</gene>
<evidence type="ECO:0000256" key="1">
    <source>
        <dbReference type="SAM" id="Phobius"/>
    </source>
</evidence>
<feature type="transmembrane region" description="Helical" evidence="1">
    <location>
        <begin position="96"/>
        <end position="114"/>
    </location>
</feature>
<feature type="non-terminal residue" evidence="2">
    <location>
        <position position="267"/>
    </location>
</feature>
<keyword evidence="1" id="KW-0472">Membrane</keyword>
<feature type="transmembrane region" description="Helical" evidence="1">
    <location>
        <begin position="201"/>
        <end position="223"/>
    </location>
</feature>